<proteinExistence type="predicted"/>
<evidence type="ECO:0000313" key="4">
    <source>
        <dbReference type="Proteomes" id="UP000828390"/>
    </source>
</evidence>
<dbReference type="AlphaFoldDB" id="A0A9D4G903"/>
<keyword evidence="4" id="KW-1185">Reference proteome</keyword>
<gene>
    <name evidence="3" type="ORF">DPMN_141100</name>
</gene>
<evidence type="ECO:0000256" key="2">
    <source>
        <dbReference type="SAM" id="SignalP"/>
    </source>
</evidence>
<evidence type="ECO:0000256" key="1">
    <source>
        <dbReference type="SAM" id="MobiDB-lite"/>
    </source>
</evidence>
<sequence length="64" mass="7463">MLRTNHLPRWKCLHLCVMATWLALYVNAIAETSRVQTWTAWYSTDTHSSGDGDDERVDTIRRRG</sequence>
<protein>
    <recommendedName>
        <fullName evidence="5">Secreted protein</fullName>
    </recommendedName>
</protein>
<organism evidence="3 4">
    <name type="scientific">Dreissena polymorpha</name>
    <name type="common">Zebra mussel</name>
    <name type="synonym">Mytilus polymorpha</name>
    <dbReference type="NCBI Taxonomy" id="45954"/>
    <lineage>
        <taxon>Eukaryota</taxon>
        <taxon>Metazoa</taxon>
        <taxon>Spiralia</taxon>
        <taxon>Lophotrochozoa</taxon>
        <taxon>Mollusca</taxon>
        <taxon>Bivalvia</taxon>
        <taxon>Autobranchia</taxon>
        <taxon>Heteroconchia</taxon>
        <taxon>Euheterodonta</taxon>
        <taxon>Imparidentia</taxon>
        <taxon>Neoheterodontei</taxon>
        <taxon>Myida</taxon>
        <taxon>Dreissenoidea</taxon>
        <taxon>Dreissenidae</taxon>
        <taxon>Dreissena</taxon>
    </lineage>
</organism>
<feature type="chain" id="PRO_5039183528" description="Secreted protein" evidence="2">
    <location>
        <begin position="29"/>
        <end position="64"/>
    </location>
</feature>
<accession>A0A9D4G903</accession>
<reference evidence="3" key="2">
    <citation type="submission" date="2020-11" db="EMBL/GenBank/DDBJ databases">
        <authorList>
            <person name="McCartney M.A."/>
            <person name="Auch B."/>
            <person name="Kono T."/>
            <person name="Mallez S."/>
            <person name="Becker A."/>
            <person name="Gohl D.M."/>
            <person name="Silverstein K.A.T."/>
            <person name="Koren S."/>
            <person name="Bechman K.B."/>
            <person name="Herman A."/>
            <person name="Abrahante J.E."/>
            <person name="Garbe J."/>
        </authorList>
    </citation>
    <scope>NUCLEOTIDE SEQUENCE</scope>
    <source>
        <strain evidence="3">Duluth1</strain>
        <tissue evidence="3">Whole animal</tissue>
    </source>
</reference>
<reference evidence="3" key="1">
    <citation type="journal article" date="2019" name="bioRxiv">
        <title>The Genome of the Zebra Mussel, Dreissena polymorpha: A Resource for Invasive Species Research.</title>
        <authorList>
            <person name="McCartney M.A."/>
            <person name="Auch B."/>
            <person name="Kono T."/>
            <person name="Mallez S."/>
            <person name="Zhang Y."/>
            <person name="Obille A."/>
            <person name="Becker A."/>
            <person name="Abrahante J.E."/>
            <person name="Garbe J."/>
            <person name="Badalamenti J.P."/>
            <person name="Herman A."/>
            <person name="Mangelson H."/>
            <person name="Liachko I."/>
            <person name="Sullivan S."/>
            <person name="Sone E.D."/>
            <person name="Koren S."/>
            <person name="Silverstein K.A.T."/>
            <person name="Beckman K.B."/>
            <person name="Gohl D.M."/>
        </authorList>
    </citation>
    <scope>NUCLEOTIDE SEQUENCE</scope>
    <source>
        <strain evidence="3">Duluth1</strain>
        <tissue evidence="3">Whole animal</tissue>
    </source>
</reference>
<feature type="signal peptide" evidence="2">
    <location>
        <begin position="1"/>
        <end position="28"/>
    </location>
</feature>
<comment type="caution">
    <text evidence="3">The sequence shown here is derived from an EMBL/GenBank/DDBJ whole genome shotgun (WGS) entry which is preliminary data.</text>
</comment>
<dbReference type="Proteomes" id="UP000828390">
    <property type="component" value="Unassembled WGS sequence"/>
</dbReference>
<keyword evidence="2" id="KW-0732">Signal</keyword>
<feature type="region of interest" description="Disordered" evidence="1">
    <location>
        <begin position="43"/>
        <end position="64"/>
    </location>
</feature>
<evidence type="ECO:0000313" key="3">
    <source>
        <dbReference type="EMBL" id="KAH3812663.1"/>
    </source>
</evidence>
<dbReference type="EMBL" id="JAIWYP010000006">
    <property type="protein sequence ID" value="KAH3812663.1"/>
    <property type="molecule type" value="Genomic_DNA"/>
</dbReference>
<name>A0A9D4G903_DREPO</name>
<evidence type="ECO:0008006" key="5">
    <source>
        <dbReference type="Google" id="ProtNLM"/>
    </source>
</evidence>